<dbReference type="CDD" id="cd09083">
    <property type="entry name" value="EEP-1"/>
    <property type="match status" value="1"/>
</dbReference>
<dbReference type="PANTHER" id="PTHR12121">
    <property type="entry name" value="CARBON CATABOLITE REPRESSOR PROTEIN 4"/>
    <property type="match status" value="1"/>
</dbReference>
<evidence type="ECO:0000313" key="3">
    <source>
        <dbReference type="Proteomes" id="UP001474120"/>
    </source>
</evidence>
<proteinExistence type="predicted"/>
<dbReference type="Pfam" id="PF03372">
    <property type="entry name" value="Exo_endo_phos"/>
    <property type="match status" value="1"/>
</dbReference>
<keyword evidence="2" id="KW-0255">Endonuclease</keyword>
<keyword evidence="2" id="KW-0378">Hydrolase</keyword>
<dbReference type="SUPFAM" id="SSF56219">
    <property type="entry name" value="DNase I-like"/>
    <property type="match status" value="1"/>
</dbReference>
<dbReference type="GO" id="GO:0004519">
    <property type="term" value="F:endonuclease activity"/>
    <property type="evidence" value="ECO:0007669"/>
    <property type="project" value="UniProtKB-KW"/>
</dbReference>
<sequence>MRSKSLGILIFTCICTTVLGQELSLMTYNIRYATVNDGENQWDKRKAYVGKQLLFYAPDIFGIQEGLGHQVSYLDDFLMNYAYVGVGRDDGKEKGEYCAIFYDKQKFQLLGGHTFWLSETPDKVSKGWDAALERICTYAFFMDKRTGNNFWVFNTHFDHIGELARERSAALIVRKIEEINKDDFPVFILGDFNLNENTNAIRYLSEHFSDARRQTMEPPFGPFGTFTGFEFDKPVRDRIDYIFCSKQDITVEKYGVLTDSKDGRYPSDHFPVMIKARFNLLETED</sequence>
<dbReference type="Gene3D" id="3.60.10.10">
    <property type="entry name" value="Endonuclease/exonuclease/phosphatase"/>
    <property type="match status" value="1"/>
</dbReference>
<reference evidence="2 3" key="1">
    <citation type="submission" date="2024-04" db="EMBL/GenBank/DDBJ databases">
        <title>whole genome sequencing of Lutimonas vermicola strain IMCC1616.</title>
        <authorList>
            <person name="Bae S.S."/>
        </authorList>
    </citation>
    <scope>NUCLEOTIDE SEQUENCE [LARGE SCALE GENOMIC DNA]</scope>
    <source>
        <strain evidence="2 3">IMCC1616</strain>
    </source>
</reference>
<dbReference type="InterPro" id="IPR050410">
    <property type="entry name" value="CCR4/nocturin_mRNA_transcr"/>
</dbReference>
<protein>
    <submittedName>
        <fullName evidence="2">Endonuclease/exonuclease/phosphatase family protein</fullName>
    </submittedName>
</protein>
<dbReference type="InterPro" id="IPR005135">
    <property type="entry name" value="Endo/exonuclease/phosphatase"/>
</dbReference>
<comment type="caution">
    <text evidence="2">The sequence shown here is derived from an EMBL/GenBank/DDBJ whole genome shotgun (WGS) entry which is preliminary data.</text>
</comment>
<keyword evidence="2" id="KW-0540">Nuclease</keyword>
<gene>
    <name evidence="2" type="ORF">AABB81_01025</name>
</gene>
<organism evidence="2 3">
    <name type="scientific">Lutimonas vermicola</name>
    <dbReference type="NCBI Taxonomy" id="414288"/>
    <lineage>
        <taxon>Bacteria</taxon>
        <taxon>Pseudomonadati</taxon>
        <taxon>Bacteroidota</taxon>
        <taxon>Flavobacteriia</taxon>
        <taxon>Flavobacteriales</taxon>
        <taxon>Flavobacteriaceae</taxon>
        <taxon>Lutimonas</taxon>
    </lineage>
</organism>
<dbReference type="RefSeq" id="WP_342158004.1">
    <property type="nucleotide sequence ID" value="NZ_JBCDNA010000001.1"/>
</dbReference>
<dbReference type="EMBL" id="JBCDNA010000001">
    <property type="protein sequence ID" value="MEL4454459.1"/>
    <property type="molecule type" value="Genomic_DNA"/>
</dbReference>
<dbReference type="PANTHER" id="PTHR12121:SF36">
    <property type="entry name" value="ENDONUCLEASE_EXONUCLEASE_PHOSPHATASE DOMAIN-CONTAINING PROTEIN"/>
    <property type="match status" value="1"/>
</dbReference>
<evidence type="ECO:0000259" key="1">
    <source>
        <dbReference type="Pfam" id="PF03372"/>
    </source>
</evidence>
<feature type="domain" description="Endonuclease/exonuclease/phosphatase" evidence="1">
    <location>
        <begin position="26"/>
        <end position="269"/>
    </location>
</feature>
<dbReference type="InterPro" id="IPR036691">
    <property type="entry name" value="Endo/exonu/phosph_ase_sf"/>
</dbReference>
<name>A0ABU9KW97_9FLAO</name>
<dbReference type="Proteomes" id="UP001474120">
    <property type="component" value="Unassembled WGS sequence"/>
</dbReference>
<accession>A0ABU9KW97</accession>
<keyword evidence="3" id="KW-1185">Reference proteome</keyword>
<evidence type="ECO:0000313" key="2">
    <source>
        <dbReference type="EMBL" id="MEL4454459.1"/>
    </source>
</evidence>